<dbReference type="SMART" id="SM00530">
    <property type="entry name" value="HTH_XRE"/>
    <property type="match status" value="1"/>
</dbReference>
<dbReference type="InterPro" id="IPR001387">
    <property type="entry name" value="Cro/C1-type_HTH"/>
</dbReference>
<name>A0A9Q3WL56_9RHOB</name>
<dbReference type="PANTHER" id="PTHR46797:SF20">
    <property type="entry name" value="BLR4304 PROTEIN"/>
    <property type="match status" value="1"/>
</dbReference>
<proteinExistence type="predicted"/>
<dbReference type="InterPro" id="IPR014710">
    <property type="entry name" value="RmlC-like_jellyroll"/>
</dbReference>
<dbReference type="GO" id="GO:0003677">
    <property type="term" value="F:DNA binding"/>
    <property type="evidence" value="ECO:0007669"/>
    <property type="project" value="UniProtKB-KW"/>
</dbReference>
<protein>
    <submittedName>
        <fullName evidence="3">Helix-turn-helix transcriptional regulator</fullName>
    </submittedName>
</protein>
<dbReference type="Gene3D" id="2.60.120.10">
    <property type="entry name" value="Jelly Rolls"/>
    <property type="match status" value="1"/>
</dbReference>
<dbReference type="RefSeq" id="WP_234219897.1">
    <property type="nucleotide sequence ID" value="NZ_JAGQAF010000006.1"/>
</dbReference>
<dbReference type="CDD" id="cd00093">
    <property type="entry name" value="HTH_XRE"/>
    <property type="match status" value="1"/>
</dbReference>
<reference evidence="3" key="1">
    <citation type="journal article" date="2021" name="Environ. Microbiol.">
        <title>Cryptic niche differentiation of novel sediment ecotypes of Rugeria pomeroyi correlates with nitrate respiration.</title>
        <authorList>
            <person name="Lin X."/>
            <person name="McNichol J."/>
            <person name="Chu X."/>
            <person name="Qian Y."/>
            <person name="Luo H."/>
        </authorList>
    </citation>
    <scope>NUCLEOTIDE SEQUENCE</scope>
    <source>
        <strain evidence="3">SZCCDBB064</strain>
    </source>
</reference>
<evidence type="ECO:0000256" key="1">
    <source>
        <dbReference type="ARBA" id="ARBA00023125"/>
    </source>
</evidence>
<dbReference type="PANTHER" id="PTHR46797">
    <property type="entry name" value="HTH-TYPE TRANSCRIPTIONAL REGULATOR"/>
    <property type="match status" value="1"/>
</dbReference>
<dbReference type="InterPro" id="IPR013096">
    <property type="entry name" value="Cupin_2"/>
</dbReference>
<dbReference type="Pfam" id="PF01381">
    <property type="entry name" value="HTH_3"/>
    <property type="match status" value="1"/>
</dbReference>
<organism evidence="3 4">
    <name type="scientific">Ruegeria pomeroyi</name>
    <dbReference type="NCBI Taxonomy" id="89184"/>
    <lineage>
        <taxon>Bacteria</taxon>
        <taxon>Pseudomonadati</taxon>
        <taxon>Pseudomonadota</taxon>
        <taxon>Alphaproteobacteria</taxon>
        <taxon>Rhodobacterales</taxon>
        <taxon>Roseobacteraceae</taxon>
        <taxon>Ruegeria</taxon>
    </lineage>
</organism>
<gene>
    <name evidence="3" type="ORF">KBY27_11610</name>
</gene>
<feature type="domain" description="HTH cro/C1-type" evidence="2">
    <location>
        <begin position="23"/>
        <end position="77"/>
    </location>
</feature>
<dbReference type="Pfam" id="PF07883">
    <property type="entry name" value="Cupin_2"/>
    <property type="match status" value="1"/>
</dbReference>
<dbReference type="Proteomes" id="UP000813672">
    <property type="component" value="Unassembled WGS sequence"/>
</dbReference>
<dbReference type="AlphaFoldDB" id="A0A9Q3WL56"/>
<dbReference type="Gene3D" id="1.10.260.40">
    <property type="entry name" value="lambda repressor-like DNA-binding domains"/>
    <property type="match status" value="1"/>
</dbReference>
<dbReference type="GO" id="GO:0003700">
    <property type="term" value="F:DNA-binding transcription factor activity"/>
    <property type="evidence" value="ECO:0007669"/>
    <property type="project" value="TreeGrafter"/>
</dbReference>
<dbReference type="InterPro" id="IPR010982">
    <property type="entry name" value="Lambda_DNA-bd_dom_sf"/>
</dbReference>
<dbReference type="GO" id="GO:0005829">
    <property type="term" value="C:cytosol"/>
    <property type="evidence" value="ECO:0007669"/>
    <property type="project" value="TreeGrafter"/>
</dbReference>
<accession>A0A9Q3WL56</accession>
<dbReference type="CDD" id="cd02209">
    <property type="entry name" value="cupin_XRE_C"/>
    <property type="match status" value="1"/>
</dbReference>
<dbReference type="SUPFAM" id="SSF51182">
    <property type="entry name" value="RmlC-like cupins"/>
    <property type="match status" value="1"/>
</dbReference>
<keyword evidence="1" id="KW-0238">DNA-binding</keyword>
<dbReference type="EMBL" id="JAGQAF010000006">
    <property type="protein sequence ID" value="MCE8538101.1"/>
    <property type="molecule type" value="Genomic_DNA"/>
</dbReference>
<evidence type="ECO:0000259" key="2">
    <source>
        <dbReference type="PROSITE" id="PS50943"/>
    </source>
</evidence>
<dbReference type="PROSITE" id="PS50943">
    <property type="entry name" value="HTH_CROC1"/>
    <property type="match status" value="1"/>
</dbReference>
<dbReference type="SUPFAM" id="SSF47413">
    <property type="entry name" value="lambda repressor-like DNA-binding domains"/>
    <property type="match status" value="1"/>
</dbReference>
<sequence>MQKLLKSLEPNATATETDLGARVREIRKARKWTLKEVAERTGLAISTISKMERGEISLTYDRFMRLAQGLGLDVGELFDSQAEGFAHGTVSVTRAGEAPLHRSATYDYDMLASDVTGKHMVPMVGHIKAHSFEAFEDFISHPGEEFIYVIDGAVTVHLKGRAPVVLEKGDSIYFDSGLGHAYVSTGEADATVLGVCWKPG</sequence>
<evidence type="ECO:0000313" key="3">
    <source>
        <dbReference type="EMBL" id="MCE8538101.1"/>
    </source>
</evidence>
<evidence type="ECO:0000313" key="4">
    <source>
        <dbReference type="Proteomes" id="UP000813672"/>
    </source>
</evidence>
<dbReference type="InterPro" id="IPR050807">
    <property type="entry name" value="TransReg_Diox_bact_type"/>
</dbReference>
<comment type="caution">
    <text evidence="3">The sequence shown here is derived from an EMBL/GenBank/DDBJ whole genome shotgun (WGS) entry which is preliminary data.</text>
</comment>
<dbReference type="InterPro" id="IPR011051">
    <property type="entry name" value="RmlC_Cupin_sf"/>
</dbReference>